<dbReference type="AlphaFoldDB" id="A0A6G1KGR3"/>
<feature type="compositionally biased region" description="Low complexity" evidence="1">
    <location>
        <begin position="132"/>
        <end position="145"/>
    </location>
</feature>
<evidence type="ECO:0000313" key="2">
    <source>
        <dbReference type="EMBL" id="KAF2712039.1"/>
    </source>
</evidence>
<evidence type="ECO:0000313" key="3">
    <source>
        <dbReference type="Proteomes" id="UP000799428"/>
    </source>
</evidence>
<feature type="compositionally biased region" description="Basic and acidic residues" evidence="1">
    <location>
        <begin position="7"/>
        <end position="30"/>
    </location>
</feature>
<feature type="compositionally biased region" description="Basic and acidic residues" evidence="1">
    <location>
        <begin position="146"/>
        <end position="180"/>
    </location>
</feature>
<evidence type="ECO:0000256" key="1">
    <source>
        <dbReference type="SAM" id="MobiDB-lite"/>
    </source>
</evidence>
<feature type="non-terminal residue" evidence="2">
    <location>
        <position position="180"/>
    </location>
</feature>
<name>A0A6G1KGR3_9PLEO</name>
<feature type="compositionally biased region" description="Basic and acidic residues" evidence="1">
    <location>
        <begin position="43"/>
        <end position="64"/>
    </location>
</feature>
<feature type="compositionally biased region" description="Acidic residues" evidence="1">
    <location>
        <begin position="84"/>
        <end position="96"/>
    </location>
</feature>
<proteinExistence type="predicted"/>
<feature type="compositionally biased region" description="Basic and acidic residues" evidence="1">
    <location>
        <begin position="97"/>
        <end position="111"/>
    </location>
</feature>
<sequence>MTSSKGKPTDPKLREKVKEDVKAETNKDGGGKGQWSAWKAAKLSKEYEKKGGDYENEPGSKNEPVKGTPQPKAEGGTKSKEDKEEKDDDSAEEEEEGKEKDKEVKAEEKQTPKANIGAKKSKSTGKTGGEPATKTGAANTGTAKTTDAKKEKPIVEGSRKSARVAEKRDGDGEEQGREKK</sequence>
<dbReference type="Proteomes" id="UP000799428">
    <property type="component" value="Unassembled WGS sequence"/>
</dbReference>
<accession>A0A6G1KGR3</accession>
<dbReference type="EMBL" id="MU005766">
    <property type="protein sequence ID" value="KAF2712039.1"/>
    <property type="molecule type" value="Genomic_DNA"/>
</dbReference>
<keyword evidence="3" id="KW-1185">Reference proteome</keyword>
<dbReference type="OrthoDB" id="3360421at2759"/>
<protein>
    <recommendedName>
        <fullName evidence="4">Hypervirulence associated protein TUDOR domain-containing protein</fullName>
    </recommendedName>
</protein>
<feature type="region of interest" description="Disordered" evidence="1">
    <location>
        <begin position="1"/>
        <end position="180"/>
    </location>
</feature>
<gene>
    <name evidence="2" type="ORF">K504DRAFT_400446</name>
</gene>
<reference evidence="2" key="1">
    <citation type="journal article" date="2020" name="Stud. Mycol.">
        <title>101 Dothideomycetes genomes: a test case for predicting lifestyles and emergence of pathogens.</title>
        <authorList>
            <person name="Haridas S."/>
            <person name="Albert R."/>
            <person name="Binder M."/>
            <person name="Bloem J."/>
            <person name="Labutti K."/>
            <person name="Salamov A."/>
            <person name="Andreopoulos B."/>
            <person name="Baker S."/>
            <person name="Barry K."/>
            <person name="Bills G."/>
            <person name="Bluhm B."/>
            <person name="Cannon C."/>
            <person name="Castanera R."/>
            <person name="Culley D."/>
            <person name="Daum C."/>
            <person name="Ezra D."/>
            <person name="Gonzalez J."/>
            <person name="Henrissat B."/>
            <person name="Kuo A."/>
            <person name="Liang C."/>
            <person name="Lipzen A."/>
            <person name="Lutzoni F."/>
            <person name="Magnuson J."/>
            <person name="Mondo S."/>
            <person name="Nolan M."/>
            <person name="Ohm R."/>
            <person name="Pangilinan J."/>
            <person name="Park H.-J."/>
            <person name="Ramirez L."/>
            <person name="Alfaro M."/>
            <person name="Sun H."/>
            <person name="Tritt A."/>
            <person name="Yoshinaga Y."/>
            <person name="Zwiers L.-H."/>
            <person name="Turgeon B."/>
            <person name="Goodwin S."/>
            <person name="Spatafora J."/>
            <person name="Crous P."/>
            <person name="Grigoriev I."/>
        </authorList>
    </citation>
    <scope>NUCLEOTIDE SEQUENCE</scope>
    <source>
        <strain evidence="2">CBS 279.74</strain>
    </source>
</reference>
<evidence type="ECO:0008006" key="4">
    <source>
        <dbReference type="Google" id="ProtNLM"/>
    </source>
</evidence>
<organism evidence="2 3">
    <name type="scientific">Pleomassaria siparia CBS 279.74</name>
    <dbReference type="NCBI Taxonomy" id="1314801"/>
    <lineage>
        <taxon>Eukaryota</taxon>
        <taxon>Fungi</taxon>
        <taxon>Dikarya</taxon>
        <taxon>Ascomycota</taxon>
        <taxon>Pezizomycotina</taxon>
        <taxon>Dothideomycetes</taxon>
        <taxon>Pleosporomycetidae</taxon>
        <taxon>Pleosporales</taxon>
        <taxon>Pleomassariaceae</taxon>
        <taxon>Pleomassaria</taxon>
    </lineage>
</organism>